<dbReference type="GO" id="GO:0005975">
    <property type="term" value="P:carbohydrate metabolic process"/>
    <property type="evidence" value="ECO:0007669"/>
    <property type="project" value="InterPro"/>
</dbReference>
<feature type="domain" description="Alpha-D-phosphohexomutase alpha/beta/alpha" evidence="8">
    <location>
        <begin position="164"/>
        <end position="261"/>
    </location>
</feature>
<evidence type="ECO:0000256" key="6">
    <source>
        <dbReference type="ARBA" id="ARBA00023235"/>
    </source>
</evidence>
<evidence type="ECO:0000259" key="8">
    <source>
        <dbReference type="Pfam" id="PF02879"/>
    </source>
</evidence>
<dbReference type="GO" id="GO:0046872">
    <property type="term" value="F:metal ion binding"/>
    <property type="evidence" value="ECO:0007669"/>
    <property type="project" value="UniProtKB-KW"/>
</dbReference>
<evidence type="ECO:0000259" key="9">
    <source>
        <dbReference type="Pfam" id="PF02880"/>
    </source>
</evidence>
<comment type="cofactor">
    <cofactor evidence="1">
        <name>Mg(2+)</name>
        <dbReference type="ChEBI" id="CHEBI:18420"/>
    </cofactor>
</comment>
<dbReference type="PANTHER" id="PTHR43771:SF2">
    <property type="entry name" value="PHOSPHOMANNOMUTASE_PHOSPHOGLUCOMUTASE"/>
    <property type="match status" value="1"/>
</dbReference>
<dbReference type="InterPro" id="IPR005845">
    <property type="entry name" value="A-D-PHexomutase_a/b/a-II"/>
</dbReference>
<gene>
    <name evidence="10" type="ORF">UT17_C0004G0034</name>
</gene>
<feature type="domain" description="Alpha-D-phosphohexomutase alpha/beta/alpha" evidence="7">
    <location>
        <begin position="15"/>
        <end position="147"/>
    </location>
</feature>
<keyword evidence="4" id="KW-0479">Metal-binding</keyword>
<evidence type="ECO:0000256" key="4">
    <source>
        <dbReference type="ARBA" id="ARBA00022723"/>
    </source>
</evidence>
<dbReference type="Gene3D" id="3.30.310.50">
    <property type="entry name" value="Alpha-D-phosphohexomutase, C-terminal domain"/>
    <property type="match status" value="1"/>
</dbReference>
<keyword evidence="5" id="KW-0460">Magnesium</keyword>
<dbReference type="SUPFAM" id="SSF53738">
    <property type="entry name" value="Phosphoglucomutase, first 3 domains"/>
    <property type="match status" value="3"/>
</dbReference>
<dbReference type="PANTHER" id="PTHR43771">
    <property type="entry name" value="PHOSPHOMANNOMUTASE"/>
    <property type="match status" value="1"/>
</dbReference>
<name>A0A0G0PQR4_9BACT</name>
<dbReference type="InterPro" id="IPR036900">
    <property type="entry name" value="A-D-PHexomutase_C_sf"/>
</dbReference>
<dbReference type="Gene3D" id="3.40.120.10">
    <property type="entry name" value="Alpha-D-Glucose-1,6-Bisphosphate, subunit A, domain 3"/>
    <property type="match status" value="3"/>
</dbReference>
<dbReference type="Pfam" id="PF02879">
    <property type="entry name" value="PGM_PMM_II"/>
    <property type="match status" value="1"/>
</dbReference>
<dbReference type="STRING" id="1618572.UT17_C0004G0034"/>
<protein>
    <submittedName>
        <fullName evidence="10">Phosphomannomutase</fullName>
    </submittedName>
</protein>
<evidence type="ECO:0000256" key="1">
    <source>
        <dbReference type="ARBA" id="ARBA00001946"/>
    </source>
</evidence>
<evidence type="ECO:0000256" key="5">
    <source>
        <dbReference type="ARBA" id="ARBA00022842"/>
    </source>
</evidence>
<feature type="domain" description="Alpha-D-phosphohexomutase alpha/beta/alpha" evidence="9">
    <location>
        <begin position="267"/>
        <end position="375"/>
    </location>
</feature>
<evidence type="ECO:0000256" key="3">
    <source>
        <dbReference type="ARBA" id="ARBA00022553"/>
    </source>
</evidence>
<dbReference type="Proteomes" id="UP000034774">
    <property type="component" value="Unassembled WGS sequence"/>
</dbReference>
<dbReference type="Pfam" id="PF02878">
    <property type="entry name" value="PGM_PMM_I"/>
    <property type="match status" value="1"/>
</dbReference>
<dbReference type="CDD" id="cd03089">
    <property type="entry name" value="PMM_PGM"/>
    <property type="match status" value="1"/>
</dbReference>
<keyword evidence="3" id="KW-0597">Phosphoprotein</keyword>
<dbReference type="AlphaFoldDB" id="A0A0G0PQR4"/>
<comment type="similarity">
    <text evidence="2">Belongs to the phosphohexose mutase family.</text>
</comment>
<dbReference type="InterPro" id="IPR016055">
    <property type="entry name" value="A-D-PHexomutase_a/b/a-I/II/III"/>
</dbReference>
<evidence type="ECO:0000313" key="11">
    <source>
        <dbReference type="Proteomes" id="UP000034774"/>
    </source>
</evidence>
<keyword evidence="6" id="KW-0413">Isomerase</keyword>
<dbReference type="InterPro" id="IPR005844">
    <property type="entry name" value="A-D-PHexomutase_a/b/a-I"/>
</dbReference>
<dbReference type="InterPro" id="IPR005841">
    <property type="entry name" value="Alpha-D-phosphohexomutase_SF"/>
</dbReference>
<evidence type="ECO:0000256" key="2">
    <source>
        <dbReference type="ARBA" id="ARBA00010231"/>
    </source>
</evidence>
<evidence type="ECO:0000259" key="7">
    <source>
        <dbReference type="Pfam" id="PF02878"/>
    </source>
</evidence>
<accession>A0A0G0PQR4</accession>
<evidence type="ECO:0000313" key="10">
    <source>
        <dbReference type="EMBL" id="KKQ91686.1"/>
    </source>
</evidence>
<sequence>MTASMKLVKNINPEIFRGYDIRGVVDKDLNEDVYYTLGKAYATFLYERRISMAVVGRDVRLTSEKFQKSFVKALLDSGVDVIDIGLTLSQILYFAQYHYLSKGGAMVTASHNPKNYNGLKLAAGFSDTLLTDEVQQIRKITESGEFRSFDRKATYKQEDAFPFYVEDLFNKIPLTDSGLKVVVDGLNATASMFLPEIIRRAGCTVIEQNTNLDGNFPLGTPDPTEREAQERLAKRVVKEKADFGVSYDPDGDRIGIVDGEGNLIWNDVLVAIYAKDILEYMPGAPIIFNTLCSKATSDVITSSGGKPVMWLTGHSFIKAKVKESRSPFGGELSGHIFFMDSFYGHDDTSFATLRLLDYLKRKKLSLKEAVGQIPKYISSPEIKLGLADDLKFKLINENISLDVKNIFSNASYVDIDGFRADTKDEMVIIRASQNGPYITVKFEGKTQAQYDSLKVKIREILKKYPEIDWSAGVNIHALE</sequence>
<proteinExistence type="inferred from homology"/>
<dbReference type="GO" id="GO:0016868">
    <property type="term" value="F:intramolecular phosphotransferase activity"/>
    <property type="evidence" value="ECO:0007669"/>
    <property type="project" value="InterPro"/>
</dbReference>
<dbReference type="InterPro" id="IPR005846">
    <property type="entry name" value="A-D-PHexomutase_a/b/a-III"/>
</dbReference>
<reference evidence="10 11" key="1">
    <citation type="journal article" date="2015" name="Nature">
        <title>rRNA introns, odd ribosomes, and small enigmatic genomes across a large radiation of phyla.</title>
        <authorList>
            <person name="Brown C.T."/>
            <person name="Hug L.A."/>
            <person name="Thomas B.C."/>
            <person name="Sharon I."/>
            <person name="Castelle C.J."/>
            <person name="Singh A."/>
            <person name="Wilkins M.J."/>
            <person name="Williams K.H."/>
            <person name="Banfield J.F."/>
        </authorList>
    </citation>
    <scope>NUCLEOTIDE SEQUENCE [LARGE SCALE GENOMIC DNA]</scope>
</reference>
<comment type="caution">
    <text evidence="10">The sequence shown here is derived from an EMBL/GenBank/DDBJ whole genome shotgun (WGS) entry which is preliminary data.</text>
</comment>
<dbReference type="SUPFAM" id="SSF55957">
    <property type="entry name" value="Phosphoglucomutase, C-terminal domain"/>
    <property type="match status" value="1"/>
</dbReference>
<dbReference type="Pfam" id="PF02880">
    <property type="entry name" value="PGM_PMM_III"/>
    <property type="match status" value="1"/>
</dbReference>
<dbReference type="EMBL" id="LBVU01000004">
    <property type="protein sequence ID" value="KKQ91686.1"/>
    <property type="molecule type" value="Genomic_DNA"/>
</dbReference>
<dbReference type="PRINTS" id="PR00509">
    <property type="entry name" value="PGMPMM"/>
</dbReference>
<organism evidence="10 11">
    <name type="scientific">Candidatus Woesebacteria bacterium GW2011_GWB1_39_10</name>
    <dbReference type="NCBI Taxonomy" id="1618572"/>
    <lineage>
        <taxon>Bacteria</taxon>
        <taxon>Candidatus Woeseibacteriota</taxon>
    </lineage>
</organism>